<evidence type="ECO:0000256" key="1">
    <source>
        <dbReference type="ARBA" id="ARBA00010982"/>
    </source>
</evidence>
<dbReference type="PROSITE" id="PS00099">
    <property type="entry name" value="THIOLASE_3"/>
    <property type="match status" value="1"/>
</dbReference>
<dbReference type="PANTHER" id="PTHR18919">
    <property type="entry name" value="ACETYL-COA C-ACYLTRANSFERASE"/>
    <property type="match status" value="1"/>
</dbReference>
<keyword evidence="2 6" id="KW-0808">Transferase</keyword>
<dbReference type="EC" id="2.3.1.9" evidence="6"/>
<evidence type="ECO:0000256" key="3">
    <source>
        <dbReference type="ARBA" id="ARBA00023315"/>
    </source>
</evidence>
<protein>
    <submittedName>
        <fullName evidence="6">3-ketoacyl-CoA thiolase @ Acetyl-CoA acetyltransferase</fullName>
        <ecNumber evidence="6">2.3.1.16</ecNumber>
        <ecNumber evidence="6">2.3.1.9</ecNumber>
    </submittedName>
</protein>
<sequence>MTDDEKKSKHPSQSRRVVHTVYVVDGARTPFLKARGKPGPFSAANLAVGAGRHLLARQSFEPGDIDEVILGCVMPGPDEANIARVAALRLGIRQEAPAWTVQRNCASGMQALDSAAQSIAHGRANLVLAGGVEAMSHAPVLLAEPMVAWLAEWYKAKGLGTRAKVLRRLRPTYLKPVIALLRGLTDPVVGLSMGQTAEIIAHRFGIEREQMDAYAMRSHQRLTAAQDAGYFGEIETLYDTAGHYFDADDGLRRDTSMASLNKLRPVFDRPFGNVTAGNSAQVTDGAAMLLLASEQAVKKWQLPVLGRIVDSHWAGLDPTQMGLGPVHAMTPLLKRHKLKLDDIDTWEINEAFAAQVLANIEAWKDYHYCRNELHTTLAMGELDQERLNVDGGGVSLGHPVGASGARIVLHLLRVLERTEARRGMASLCIGGGQGGAMLLERE</sequence>
<dbReference type="EMBL" id="UOFU01000171">
    <property type="protein sequence ID" value="VAW99442.1"/>
    <property type="molecule type" value="Genomic_DNA"/>
</dbReference>
<dbReference type="CDD" id="cd00751">
    <property type="entry name" value="thiolase"/>
    <property type="match status" value="1"/>
</dbReference>
<dbReference type="SUPFAM" id="SSF53901">
    <property type="entry name" value="Thiolase-like"/>
    <property type="match status" value="2"/>
</dbReference>
<dbReference type="EC" id="2.3.1.16" evidence="6"/>
<evidence type="ECO:0000313" key="6">
    <source>
        <dbReference type="EMBL" id="VAW99442.1"/>
    </source>
</evidence>
<name>A0A3B1AHI1_9ZZZZ</name>
<evidence type="ECO:0000259" key="4">
    <source>
        <dbReference type="Pfam" id="PF00108"/>
    </source>
</evidence>
<reference evidence="6" key="1">
    <citation type="submission" date="2018-06" db="EMBL/GenBank/DDBJ databases">
        <authorList>
            <person name="Zhirakovskaya E."/>
        </authorList>
    </citation>
    <scope>NUCLEOTIDE SEQUENCE</scope>
</reference>
<dbReference type="Gene3D" id="3.40.47.10">
    <property type="match status" value="1"/>
</dbReference>
<evidence type="ECO:0000259" key="5">
    <source>
        <dbReference type="Pfam" id="PF02803"/>
    </source>
</evidence>
<comment type="similarity">
    <text evidence="1">Belongs to the thiolase-like superfamily. Thiolase family.</text>
</comment>
<accession>A0A3B1AHI1</accession>
<keyword evidence="3 6" id="KW-0012">Acyltransferase</keyword>
<organism evidence="6">
    <name type="scientific">hydrothermal vent metagenome</name>
    <dbReference type="NCBI Taxonomy" id="652676"/>
    <lineage>
        <taxon>unclassified sequences</taxon>
        <taxon>metagenomes</taxon>
        <taxon>ecological metagenomes</taxon>
    </lineage>
</organism>
<dbReference type="InterPro" id="IPR020613">
    <property type="entry name" value="Thiolase_CS"/>
</dbReference>
<dbReference type="GO" id="GO:0003985">
    <property type="term" value="F:acetyl-CoA C-acetyltransferase activity"/>
    <property type="evidence" value="ECO:0007669"/>
    <property type="project" value="UniProtKB-EC"/>
</dbReference>
<dbReference type="InterPro" id="IPR002155">
    <property type="entry name" value="Thiolase"/>
</dbReference>
<dbReference type="InterPro" id="IPR020617">
    <property type="entry name" value="Thiolase_C"/>
</dbReference>
<dbReference type="PANTHER" id="PTHR18919:SF151">
    <property type="entry name" value="BLR2427 PROTEIN"/>
    <property type="match status" value="1"/>
</dbReference>
<dbReference type="PROSITE" id="PS00737">
    <property type="entry name" value="THIOLASE_2"/>
    <property type="match status" value="1"/>
</dbReference>
<dbReference type="InterPro" id="IPR020610">
    <property type="entry name" value="Thiolase_AS"/>
</dbReference>
<evidence type="ECO:0000256" key="2">
    <source>
        <dbReference type="ARBA" id="ARBA00022679"/>
    </source>
</evidence>
<gene>
    <name evidence="6" type="ORF">MNBD_GAMMA20-1004</name>
</gene>
<dbReference type="NCBIfam" id="NF006030">
    <property type="entry name" value="PRK08170.1"/>
    <property type="match status" value="1"/>
</dbReference>
<dbReference type="InterPro" id="IPR020616">
    <property type="entry name" value="Thiolase_N"/>
</dbReference>
<feature type="domain" description="Thiolase N-terminal" evidence="4">
    <location>
        <begin position="21"/>
        <end position="295"/>
    </location>
</feature>
<proteinExistence type="inferred from homology"/>
<feature type="domain" description="Thiolase C-terminal" evidence="5">
    <location>
        <begin position="303"/>
        <end position="441"/>
    </location>
</feature>
<dbReference type="Pfam" id="PF02803">
    <property type="entry name" value="Thiolase_C"/>
    <property type="match status" value="1"/>
</dbReference>
<dbReference type="Pfam" id="PF00108">
    <property type="entry name" value="Thiolase_N"/>
    <property type="match status" value="1"/>
</dbReference>
<dbReference type="PIRSF" id="PIRSF000429">
    <property type="entry name" value="Ac-CoA_Ac_transf"/>
    <property type="match status" value="1"/>
</dbReference>
<dbReference type="InterPro" id="IPR016039">
    <property type="entry name" value="Thiolase-like"/>
</dbReference>
<dbReference type="NCBIfam" id="TIGR01930">
    <property type="entry name" value="AcCoA-C-Actrans"/>
    <property type="match status" value="1"/>
</dbReference>
<dbReference type="AlphaFoldDB" id="A0A3B1AHI1"/>